<gene>
    <name evidence="3" type="ORF">E3P99_01078</name>
</gene>
<feature type="transmembrane region" description="Helical" evidence="2">
    <location>
        <begin position="17"/>
        <end position="40"/>
    </location>
</feature>
<sequence length="166" mass="18589">MDTVTGDKGVMSPDYKYFPAIIVGIVVGALLVLAAIMFSVQQYVRRKPKAAQDAQSYYPDDFYTGYNKRRVNTRGEAIEEEVEKDSSGDKDDDLESGKREPIMHPQALPRIRTESAAALPRPETLYSPTRPNSTLLLDEFVAPLFDNNSNNHSQSNLLKSSQHSHE</sequence>
<protein>
    <submittedName>
        <fullName evidence="3">Uncharacterized protein</fullName>
    </submittedName>
</protein>
<feature type="region of interest" description="Disordered" evidence="1">
    <location>
        <begin position="73"/>
        <end position="131"/>
    </location>
</feature>
<feature type="compositionally biased region" description="Basic and acidic residues" evidence="1">
    <location>
        <begin position="84"/>
        <end position="102"/>
    </location>
</feature>
<keyword evidence="4" id="KW-1185">Reference proteome</keyword>
<feature type="region of interest" description="Disordered" evidence="1">
    <location>
        <begin position="145"/>
        <end position="166"/>
    </location>
</feature>
<evidence type="ECO:0000256" key="1">
    <source>
        <dbReference type="SAM" id="MobiDB-lite"/>
    </source>
</evidence>
<feature type="compositionally biased region" description="Low complexity" evidence="1">
    <location>
        <begin position="147"/>
        <end position="166"/>
    </location>
</feature>
<evidence type="ECO:0000313" key="4">
    <source>
        <dbReference type="Proteomes" id="UP000310189"/>
    </source>
</evidence>
<accession>A0A4T0FT23</accession>
<dbReference type="EMBL" id="SPNW01000012">
    <property type="protein sequence ID" value="TIA91430.1"/>
    <property type="molecule type" value="Genomic_DNA"/>
</dbReference>
<name>A0A4T0FT23_9BASI</name>
<keyword evidence="2" id="KW-0812">Transmembrane</keyword>
<organism evidence="3 4">
    <name type="scientific">Wallemia hederae</name>
    <dbReference type="NCBI Taxonomy" id="1540922"/>
    <lineage>
        <taxon>Eukaryota</taxon>
        <taxon>Fungi</taxon>
        <taxon>Dikarya</taxon>
        <taxon>Basidiomycota</taxon>
        <taxon>Wallemiomycotina</taxon>
        <taxon>Wallemiomycetes</taxon>
        <taxon>Wallemiales</taxon>
        <taxon>Wallemiaceae</taxon>
        <taxon>Wallemia</taxon>
    </lineage>
</organism>
<keyword evidence="2" id="KW-0472">Membrane</keyword>
<dbReference type="OrthoDB" id="10479349at2759"/>
<comment type="caution">
    <text evidence="3">The sequence shown here is derived from an EMBL/GenBank/DDBJ whole genome shotgun (WGS) entry which is preliminary data.</text>
</comment>
<dbReference type="AlphaFoldDB" id="A0A4T0FT23"/>
<evidence type="ECO:0000313" key="3">
    <source>
        <dbReference type="EMBL" id="TIA91430.1"/>
    </source>
</evidence>
<keyword evidence="2" id="KW-1133">Transmembrane helix</keyword>
<proteinExistence type="predicted"/>
<evidence type="ECO:0000256" key="2">
    <source>
        <dbReference type="SAM" id="Phobius"/>
    </source>
</evidence>
<dbReference type="Proteomes" id="UP000310189">
    <property type="component" value="Unassembled WGS sequence"/>
</dbReference>
<reference evidence="3 4" key="1">
    <citation type="submission" date="2019-03" db="EMBL/GenBank/DDBJ databases">
        <title>Sequencing 23 genomes of Wallemia ichthyophaga.</title>
        <authorList>
            <person name="Gostincar C."/>
        </authorList>
    </citation>
    <scope>NUCLEOTIDE SEQUENCE [LARGE SCALE GENOMIC DNA]</scope>
    <source>
        <strain evidence="3 4">EXF-5753</strain>
    </source>
</reference>